<dbReference type="EMBL" id="JAYRBN010000100">
    <property type="protein sequence ID" value="KAL2728152.1"/>
    <property type="molecule type" value="Genomic_DNA"/>
</dbReference>
<evidence type="ECO:0000313" key="2">
    <source>
        <dbReference type="EMBL" id="KAL2728152.1"/>
    </source>
</evidence>
<accession>A0ABD2B5Z1</accession>
<dbReference type="PANTHER" id="PTHR43157">
    <property type="entry name" value="PHOSPHATIDYLINOSITOL-GLYCAN BIOSYNTHESIS CLASS F PROTEIN-RELATED"/>
    <property type="match status" value="1"/>
</dbReference>
<dbReference type="InterPro" id="IPR036291">
    <property type="entry name" value="NAD(P)-bd_dom_sf"/>
</dbReference>
<comment type="caution">
    <text evidence="2">The sequence shown here is derived from an EMBL/GenBank/DDBJ whole genome shotgun (WGS) entry which is preliminary data.</text>
</comment>
<reference evidence="2 3" key="1">
    <citation type="journal article" date="2024" name="Ann. Entomol. Soc. Am.">
        <title>Genomic analyses of the southern and eastern yellowjacket wasps (Hymenoptera: Vespidae) reveal evolutionary signatures of social life.</title>
        <authorList>
            <person name="Catto M.A."/>
            <person name="Caine P.B."/>
            <person name="Orr S.E."/>
            <person name="Hunt B.G."/>
            <person name="Goodisman M.A.D."/>
        </authorList>
    </citation>
    <scope>NUCLEOTIDE SEQUENCE [LARGE SCALE GENOMIC DNA]</scope>
    <source>
        <strain evidence="2">232</strain>
        <tissue evidence="2">Head and thorax</tissue>
    </source>
</reference>
<proteinExistence type="predicted"/>
<evidence type="ECO:0000256" key="1">
    <source>
        <dbReference type="ARBA" id="ARBA00023002"/>
    </source>
</evidence>
<keyword evidence="3" id="KW-1185">Reference proteome</keyword>
<dbReference type="SUPFAM" id="SSF51735">
    <property type="entry name" value="NAD(P)-binding Rossmann-fold domains"/>
    <property type="match status" value="1"/>
</dbReference>
<keyword evidence="1" id="KW-0560">Oxidoreductase</keyword>
<organism evidence="2 3">
    <name type="scientific">Vespula maculifrons</name>
    <name type="common">Eastern yellow jacket</name>
    <name type="synonym">Wasp</name>
    <dbReference type="NCBI Taxonomy" id="7453"/>
    <lineage>
        <taxon>Eukaryota</taxon>
        <taxon>Metazoa</taxon>
        <taxon>Ecdysozoa</taxon>
        <taxon>Arthropoda</taxon>
        <taxon>Hexapoda</taxon>
        <taxon>Insecta</taxon>
        <taxon>Pterygota</taxon>
        <taxon>Neoptera</taxon>
        <taxon>Endopterygota</taxon>
        <taxon>Hymenoptera</taxon>
        <taxon>Apocrita</taxon>
        <taxon>Aculeata</taxon>
        <taxon>Vespoidea</taxon>
        <taxon>Vespidae</taxon>
        <taxon>Vespinae</taxon>
        <taxon>Vespula</taxon>
    </lineage>
</organism>
<dbReference type="Gene3D" id="3.40.50.720">
    <property type="entry name" value="NAD(P)-binding Rossmann-like Domain"/>
    <property type="match status" value="1"/>
</dbReference>
<evidence type="ECO:0000313" key="3">
    <source>
        <dbReference type="Proteomes" id="UP001607303"/>
    </source>
</evidence>
<dbReference type="Proteomes" id="UP001607303">
    <property type="component" value="Unassembled WGS sequence"/>
</dbReference>
<name>A0ABD2B5Z1_VESMC</name>
<dbReference type="GO" id="GO:0016491">
    <property type="term" value="F:oxidoreductase activity"/>
    <property type="evidence" value="ECO:0007669"/>
    <property type="project" value="UniProtKB-KW"/>
</dbReference>
<dbReference type="Pfam" id="PF00106">
    <property type="entry name" value="adh_short"/>
    <property type="match status" value="1"/>
</dbReference>
<dbReference type="AlphaFoldDB" id="A0ABD2B5Z1"/>
<gene>
    <name evidence="2" type="ORF">V1477_017428</name>
</gene>
<protein>
    <submittedName>
        <fullName evidence="2">Dehydrogenase/reductase SDR family member on chromosome X-like</fullName>
    </submittedName>
</protein>
<dbReference type="PRINTS" id="PR00081">
    <property type="entry name" value="GDHRDH"/>
</dbReference>
<dbReference type="PANTHER" id="PTHR43157:SF31">
    <property type="entry name" value="PHOSPHATIDYLINOSITOL-GLYCAN BIOSYNTHESIS CLASS F PROTEIN"/>
    <property type="match status" value="1"/>
</dbReference>
<dbReference type="CDD" id="cd05327">
    <property type="entry name" value="retinol-DH_like_SDR_c_like"/>
    <property type="match status" value="1"/>
</dbReference>
<sequence>MLLIIGSMCAFLFSWLYYYKSQINLCFPITIFYYYIIYSIVGIQDVINDIMNAKNNKTESACKTLLPMPEKIAIVTGGSRGIGATITKMLLQCHMEVIIACRTPAAGEKLISEIRESGITSGKAKVYKLDNASLESVKEFANQIKLNYNKIHILINNAGIMFTPYEETKDGFEQQWSVNYLSHFYLTALLLPLLKAGSHPQENSRVINVSSCAHRIGYIKFDDINFKKHFNTYAMYGQSKLAQVISTKHLQNLFKEKQLGIQVYAVHPGIVNTDLFQHSYIYKMKFLNKYIVKSPEQGAMAIIYAATNDKIKEHGGIYINNCKETKVNPIAFDKSVQEKLFHLSLEQVQLKDFFQYVDI</sequence>
<dbReference type="InterPro" id="IPR002347">
    <property type="entry name" value="SDR_fam"/>
</dbReference>